<gene>
    <name evidence="1" type="ORF">EV129_12473</name>
</gene>
<evidence type="ECO:0000313" key="2">
    <source>
        <dbReference type="Proteomes" id="UP000295507"/>
    </source>
</evidence>
<dbReference type="EMBL" id="SMBK01000024">
    <property type="protein sequence ID" value="TCU31838.1"/>
    <property type="molecule type" value="Genomic_DNA"/>
</dbReference>
<protein>
    <submittedName>
        <fullName evidence="1">Uncharacterized protein</fullName>
    </submittedName>
</protein>
<accession>A0A4R3R957</accession>
<sequence>MMHRGKRLPFIETYPDQESPSAVQAALAKASTAPRSVIDAIEHFSSMPVIDVGVGHTAKLDNWHDLYKAYEALGKVSGLAKYGIQRSQAERVRNQAQHFRHNKTTAPYAGMSLDEAKALIIFGLKKRSLLGALGPIHSHSGRRIAVPACRSLGLLAKSPGSASVPSPGSRLPLCLPKHAPPHYPSDMATKFLYMDEQY</sequence>
<proteinExistence type="predicted"/>
<reference evidence="1 2" key="1">
    <citation type="submission" date="2019-03" db="EMBL/GenBank/DDBJ databases">
        <title>Genomic Encyclopedia of Type Strains, Phase IV (KMG-V): Genome sequencing to study the core and pangenomes of soil and plant-associated prokaryotes.</title>
        <authorList>
            <person name="Whitman W."/>
        </authorList>
    </citation>
    <scope>NUCLEOTIDE SEQUENCE [LARGE SCALE GENOMIC DNA]</scope>
    <source>
        <strain evidence="1 2">IE4868</strain>
    </source>
</reference>
<evidence type="ECO:0000313" key="1">
    <source>
        <dbReference type="EMBL" id="TCU31838.1"/>
    </source>
</evidence>
<organism evidence="1 2">
    <name type="scientific">Rhizobium azibense</name>
    <dbReference type="NCBI Taxonomy" id="1136135"/>
    <lineage>
        <taxon>Bacteria</taxon>
        <taxon>Pseudomonadati</taxon>
        <taxon>Pseudomonadota</taxon>
        <taxon>Alphaproteobacteria</taxon>
        <taxon>Hyphomicrobiales</taxon>
        <taxon>Rhizobiaceae</taxon>
        <taxon>Rhizobium/Agrobacterium group</taxon>
        <taxon>Rhizobium</taxon>
    </lineage>
</organism>
<dbReference type="Proteomes" id="UP000295507">
    <property type="component" value="Unassembled WGS sequence"/>
</dbReference>
<comment type="caution">
    <text evidence="1">The sequence shown here is derived from an EMBL/GenBank/DDBJ whole genome shotgun (WGS) entry which is preliminary data.</text>
</comment>
<dbReference type="RefSeq" id="WP_074060145.1">
    <property type="nucleotide sequence ID" value="NZ_SMBK01000024.1"/>
</dbReference>
<name>A0A4R3R957_9HYPH</name>
<dbReference type="AlphaFoldDB" id="A0A4R3R957"/>